<name>A0A8H7IVZ6_9PLEO</name>
<accession>A0A8H7IVZ6</accession>
<keyword evidence="3" id="KW-1185">Reference proteome</keyword>
<reference evidence="2" key="2">
    <citation type="submission" date="2020-09" db="EMBL/GenBank/DDBJ databases">
        <title>Reference genome assembly for Australian Ascochyta lentis isolate Al4.</title>
        <authorList>
            <person name="Lee R.C."/>
            <person name="Farfan-Caceres L.M."/>
            <person name="Debler J.W."/>
            <person name="Williams A.H."/>
            <person name="Henares B.M."/>
        </authorList>
    </citation>
    <scope>NUCLEOTIDE SEQUENCE</scope>
    <source>
        <strain evidence="2">Al4</strain>
    </source>
</reference>
<dbReference type="AlphaFoldDB" id="A0A8H7IVZ6"/>
<evidence type="ECO:0008006" key="4">
    <source>
        <dbReference type="Google" id="ProtNLM"/>
    </source>
</evidence>
<gene>
    <name evidence="2" type="ORF">EKO04_008617</name>
</gene>
<dbReference type="OrthoDB" id="3456201at2759"/>
<reference evidence="2" key="1">
    <citation type="submission" date="2018-12" db="EMBL/GenBank/DDBJ databases">
        <authorList>
            <person name="Syme R.A."/>
            <person name="Farfan-Caceres L."/>
            <person name="Lichtenzveig J."/>
        </authorList>
    </citation>
    <scope>NUCLEOTIDE SEQUENCE</scope>
    <source>
        <strain evidence="2">Al4</strain>
    </source>
</reference>
<evidence type="ECO:0000313" key="3">
    <source>
        <dbReference type="Proteomes" id="UP000651452"/>
    </source>
</evidence>
<organism evidence="2 3">
    <name type="scientific">Ascochyta lentis</name>
    <dbReference type="NCBI Taxonomy" id="205686"/>
    <lineage>
        <taxon>Eukaryota</taxon>
        <taxon>Fungi</taxon>
        <taxon>Dikarya</taxon>
        <taxon>Ascomycota</taxon>
        <taxon>Pezizomycotina</taxon>
        <taxon>Dothideomycetes</taxon>
        <taxon>Pleosporomycetidae</taxon>
        <taxon>Pleosporales</taxon>
        <taxon>Pleosporineae</taxon>
        <taxon>Didymellaceae</taxon>
        <taxon>Ascochyta</taxon>
    </lineage>
</organism>
<comment type="caution">
    <text evidence="2">The sequence shown here is derived from an EMBL/GenBank/DDBJ whole genome shotgun (WGS) entry which is preliminary data.</text>
</comment>
<evidence type="ECO:0000313" key="2">
    <source>
        <dbReference type="EMBL" id="KAF9693319.1"/>
    </source>
</evidence>
<sequence length="99" mass="10445">MKTSIFLTAAVLGSGIQGCFLTAHTSAVGDFHVQKSEPLDHNGARQFVNWSKGACTIKGELFNGCTVKVSSTAGCGSVSFSVWKPGRFARGFQATEAED</sequence>
<protein>
    <recommendedName>
        <fullName evidence="4">Secreted protein</fullName>
    </recommendedName>
</protein>
<proteinExistence type="predicted"/>
<evidence type="ECO:0000256" key="1">
    <source>
        <dbReference type="SAM" id="SignalP"/>
    </source>
</evidence>
<dbReference type="Proteomes" id="UP000651452">
    <property type="component" value="Unassembled WGS sequence"/>
</dbReference>
<feature type="chain" id="PRO_5034278686" description="Secreted protein" evidence="1">
    <location>
        <begin position="19"/>
        <end position="99"/>
    </location>
</feature>
<keyword evidence="1" id="KW-0732">Signal</keyword>
<dbReference type="EMBL" id="RZGK01000016">
    <property type="protein sequence ID" value="KAF9693319.1"/>
    <property type="molecule type" value="Genomic_DNA"/>
</dbReference>
<feature type="signal peptide" evidence="1">
    <location>
        <begin position="1"/>
        <end position="18"/>
    </location>
</feature>
<dbReference type="PROSITE" id="PS51257">
    <property type="entry name" value="PROKAR_LIPOPROTEIN"/>
    <property type="match status" value="1"/>
</dbReference>